<keyword evidence="6 7" id="KW-0472">Membrane</keyword>
<keyword evidence="5 7" id="KW-1133">Transmembrane helix</keyword>
<dbReference type="AlphaFoldDB" id="A0A7R7DM30"/>
<evidence type="ECO:0000256" key="3">
    <source>
        <dbReference type="ARBA" id="ARBA00022475"/>
    </source>
</evidence>
<organism evidence="9 10">
    <name type="scientific">Actinocatenispora thailandica</name>
    <dbReference type="NCBI Taxonomy" id="227318"/>
    <lineage>
        <taxon>Bacteria</taxon>
        <taxon>Bacillati</taxon>
        <taxon>Actinomycetota</taxon>
        <taxon>Actinomycetes</taxon>
        <taxon>Micromonosporales</taxon>
        <taxon>Micromonosporaceae</taxon>
        <taxon>Actinocatenispora</taxon>
    </lineage>
</organism>
<dbReference type="InterPro" id="IPR051393">
    <property type="entry name" value="ABC_transporter_permease"/>
</dbReference>
<feature type="transmembrane region" description="Helical" evidence="7">
    <location>
        <begin position="92"/>
        <end position="113"/>
    </location>
</feature>
<evidence type="ECO:0000256" key="2">
    <source>
        <dbReference type="ARBA" id="ARBA00022448"/>
    </source>
</evidence>
<feature type="transmembrane region" description="Helical" evidence="7">
    <location>
        <begin position="179"/>
        <end position="201"/>
    </location>
</feature>
<evidence type="ECO:0000313" key="10">
    <source>
        <dbReference type="Proteomes" id="UP000611640"/>
    </source>
</evidence>
<evidence type="ECO:0000256" key="5">
    <source>
        <dbReference type="ARBA" id="ARBA00022989"/>
    </source>
</evidence>
<dbReference type="SUPFAM" id="SSF161098">
    <property type="entry name" value="MetI-like"/>
    <property type="match status" value="1"/>
</dbReference>
<dbReference type="InterPro" id="IPR035906">
    <property type="entry name" value="MetI-like_sf"/>
</dbReference>
<keyword evidence="2 7" id="KW-0813">Transport</keyword>
<evidence type="ECO:0000256" key="1">
    <source>
        <dbReference type="ARBA" id="ARBA00004651"/>
    </source>
</evidence>
<keyword evidence="3" id="KW-1003">Cell membrane</keyword>
<feature type="transmembrane region" description="Helical" evidence="7">
    <location>
        <begin position="274"/>
        <end position="298"/>
    </location>
</feature>
<name>A0A7R7DM30_9ACTN</name>
<keyword evidence="4 7" id="KW-0812">Transmembrane</keyword>
<evidence type="ECO:0000256" key="4">
    <source>
        <dbReference type="ARBA" id="ARBA00022692"/>
    </source>
</evidence>
<dbReference type="PROSITE" id="PS50928">
    <property type="entry name" value="ABC_TM1"/>
    <property type="match status" value="1"/>
</dbReference>
<dbReference type="EMBL" id="AP023355">
    <property type="protein sequence ID" value="BCJ34214.1"/>
    <property type="molecule type" value="Genomic_DNA"/>
</dbReference>
<dbReference type="PANTHER" id="PTHR30193:SF37">
    <property type="entry name" value="INNER MEMBRANE ABC TRANSPORTER PERMEASE PROTEIN YCJO"/>
    <property type="match status" value="1"/>
</dbReference>
<dbReference type="Proteomes" id="UP000611640">
    <property type="component" value="Chromosome"/>
</dbReference>
<feature type="domain" description="ABC transmembrane type-1" evidence="8">
    <location>
        <begin position="84"/>
        <end position="295"/>
    </location>
</feature>
<dbReference type="GO" id="GO:0055085">
    <property type="term" value="P:transmembrane transport"/>
    <property type="evidence" value="ECO:0007669"/>
    <property type="project" value="InterPro"/>
</dbReference>
<dbReference type="RefSeq" id="WP_203960968.1">
    <property type="nucleotide sequence ID" value="NZ_AP023355.1"/>
</dbReference>
<dbReference type="Gene3D" id="1.10.3720.10">
    <property type="entry name" value="MetI-like"/>
    <property type="match status" value="1"/>
</dbReference>
<dbReference type="Pfam" id="PF00528">
    <property type="entry name" value="BPD_transp_1"/>
    <property type="match status" value="1"/>
</dbReference>
<evidence type="ECO:0000259" key="8">
    <source>
        <dbReference type="PROSITE" id="PS50928"/>
    </source>
</evidence>
<dbReference type="KEGG" id="atl:Athai_17170"/>
<gene>
    <name evidence="9" type="ORF">Athai_17170</name>
</gene>
<sequence>MTAAPAPGGTALAAPPRSGARRLRLRRGLIGWAFLAPLLVLNVIVVLGPSLATVWYSFTDWSGIGPAKFVGGANYVRAVTDPAVREALLHNAIWFVLFLFVPMALGLLGAHLINQVTRFRMLYRTLFFIPYVTASVINAAIWKMLLSPDSGIGHTLGIDQAWLGDPKTSLYAVNFVVDWHWWGFLAVIFFAAMQGVDVQLYEAARLDGAGRWRQFLSVTLPGIRPTMIFVVLMTIIWSLKAFDYIFIMTHGGPANSSDVVSTLMYDQAFNQYSAGYAAALGLSMTVIVGLVLAVYQFLRRKGWEE</sequence>
<protein>
    <submittedName>
        <fullName evidence="9">Sugar-binding protein</fullName>
    </submittedName>
</protein>
<feature type="transmembrane region" description="Helical" evidence="7">
    <location>
        <begin position="29"/>
        <end position="52"/>
    </location>
</feature>
<comment type="similarity">
    <text evidence="7">Belongs to the binding-protein-dependent transport system permease family.</text>
</comment>
<feature type="transmembrane region" description="Helical" evidence="7">
    <location>
        <begin position="222"/>
        <end position="239"/>
    </location>
</feature>
<comment type="subcellular location">
    <subcellularLocation>
        <location evidence="1 7">Cell membrane</location>
        <topology evidence="1 7">Multi-pass membrane protein</topology>
    </subcellularLocation>
</comment>
<evidence type="ECO:0000313" key="9">
    <source>
        <dbReference type="EMBL" id="BCJ34214.1"/>
    </source>
</evidence>
<keyword evidence="10" id="KW-1185">Reference proteome</keyword>
<feature type="transmembrane region" description="Helical" evidence="7">
    <location>
        <begin position="125"/>
        <end position="145"/>
    </location>
</feature>
<reference evidence="9 10" key="1">
    <citation type="submission" date="2020-08" db="EMBL/GenBank/DDBJ databases">
        <title>Whole genome shotgun sequence of Actinocatenispora thailandica NBRC 105041.</title>
        <authorList>
            <person name="Komaki H."/>
            <person name="Tamura T."/>
        </authorList>
    </citation>
    <scope>NUCLEOTIDE SEQUENCE [LARGE SCALE GENOMIC DNA]</scope>
    <source>
        <strain evidence="9 10">NBRC 105041</strain>
    </source>
</reference>
<dbReference type="InterPro" id="IPR000515">
    <property type="entry name" value="MetI-like"/>
</dbReference>
<proteinExistence type="inferred from homology"/>
<dbReference type="GO" id="GO:0005886">
    <property type="term" value="C:plasma membrane"/>
    <property type="evidence" value="ECO:0007669"/>
    <property type="project" value="UniProtKB-SubCell"/>
</dbReference>
<dbReference type="PANTHER" id="PTHR30193">
    <property type="entry name" value="ABC TRANSPORTER PERMEASE PROTEIN"/>
    <property type="match status" value="1"/>
</dbReference>
<accession>A0A7R7DM30</accession>
<dbReference type="CDD" id="cd06261">
    <property type="entry name" value="TM_PBP2"/>
    <property type="match status" value="1"/>
</dbReference>
<evidence type="ECO:0000256" key="7">
    <source>
        <dbReference type="RuleBase" id="RU363032"/>
    </source>
</evidence>
<evidence type="ECO:0000256" key="6">
    <source>
        <dbReference type="ARBA" id="ARBA00023136"/>
    </source>
</evidence>